<evidence type="ECO:0000256" key="1">
    <source>
        <dbReference type="SAM" id="Phobius"/>
    </source>
</evidence>
<feature type="transmembrane region" description="Helical" evidence="1">
    <location>
        <begin position="36"/>
        <end position="54"/>
    </location>
</feature>
<sequence>MKSHSINIRTAPQSRNLHVSTYRKNSKTRNFLDRRLTLRFLTALLCSLILGQLLQA</sequence>
<dbReference type="AlphaFoldDB" id="H1LH69"/>
<comment type="caution">
    <text evidence="2">The sequence shown here is derived from an EMBL/GenBank/DDBJ whole genome shotgun (WGS) entry which is preliminary data.</text>
</comment>
<evidence type="ECO:0000313" key="3">
    <source>
        <dbReference type="Proteomes" id="UP000005025"/>
    </source>
</evidence>
<keyword evidence="1" id="KW-1133">Transmembrane helix</keyword>
<accession>H1LH69</accession>
<keyword evidence="1" id="KW-0812">Transmembrane</keyword>
<dbReference type="HOGENOM" id="CLU_212360_0_0_9"/>
<evidence type="ECO:0000313" key="2">
    <source>
        <dbReference type="EMBL" id="EHO50549.1"/>
    </source>
</evidence>
<dbReference type="Proteomes" id="UP000005025">
    <property type="component" value="Unassembled WGS sequence"/>
</dbReference>
<keyword evidence="1" id="KW-0472">Membrane</keyword>
<organism evidence="2 3">
    <name type="scientific">Lentilactobacillus kisonensis F0435</name>
    <dbReference type="NCBI Taxonomy" id="797516"/>
    <lineage>
        <taxon>Bacteria</taxon>
        <taxon>Bacillati</taxon>
        <taxon>Bacillota</taxon>
        <taxon>Bacilli</taxon>
        <taxon>Lactobacillales</taxon>
        <taxon>Lactobacillaceae</taxon>
        <taxon>Lentilactobacillus</taxon>
    </lineage>
</organism>
<protein>
    <submittedName>
        <fullName evidence="2">Tat pathway signal sequence domain protein</fullName>
    </submittedName>
</protein>
<reference evidence="2 3" key="1">
    <citation type="submission" date="2011-09" db="EMBL/GenBank/DDBJ databases">
        <authorList>
            <person name="Weinstock G."/>
            <person name="Sodergren E."/>
            <person name="Clifton S."/>
            <person name="Fulton L."/>
            <person name="Fulton B."/>
            <person name="Courtney L."/>
            <person name="Fronick C."/>
            <person name="Harrison M."/>
            <person name="Strong C."/>
            <person name="Farmer C."/>
            <person name="Delahaunty K."/>
            <person name="Markovic C."/>
            <person name="Hall O."/>
            <person name="Minx P."/>
            <person name="Tomlinson C."/>
            <person name="Mitreva M."/>
            <person name="Hou S."/>
            <person name="Chen J."/>
            <person name="Wollam A."/>
            <person name="Pepin K.H."/>
            <person name="Johnson M."/>
            <person name="Bhonagiri V."/>
            <person name="Zhang X."/>
            <person name="Suruliraj S."/>
            <person name="Warren W."/>
            <person name="Chinwalla A."/>
            <person name="Mardis E.R."/>
            <person name="Wilson R.K."/>
        </authorList>
    </citation>
    <scope>NUCLEOTIDE SEQUENCE [LARGE SCALE GENOMIC DNA]</scope>
    <source>
        <strain evidence="2 3">F0435</strain>
    </source>
</reference>
<name>H1LH69_9LACO</name>
<proteinExistence type="predicted"/>
<gene>
    <name evidence="2" type="ORF">HMPREF9104_01959</name>
</gene>
<dbReference type="EMBL" id="AGRJ01000172">
    <property type="protein sequence ID" value="EHO50549.1"/>
    <property type="molecule type" value="Genomic_DNA"/>
</dbReference>
<feature type="non-terminal residue" evidence="2">
    <location>
        <position position="56"/>
    </location>
</feature>